<reference evidence="8 9" key="1">
    <citation type="submission" date="2019-09" db="EMBL/GenBank/DDBJ databases">
        <title>Sulfurimonas gotlandica sp. nov., a chemoautotrophic and psychrotolerant epsilonproteobacterium isolated from a pelagic redoxcline, and an emended description of the genus Sulfurimonas.</title>
        <authorList>
            <person name="Wang S."/>
            <person name="Jiang L."/>
            <person name="Shao S."/>
        </authorList>
    </citation>
    <scope>NUCLEOTIDE SEQUENCE [LARGE SCALE GENOMIC DNA]</scope>
    <source>
        <strain evidence="8 9">GYSZ_1</strain>
    </source>
</reference>
<evidence type="ECO:0000256" key="2">
    <source>
        <dbReference type="ARBA" id="ARBA00006679"/>
    </source>
</evidence>
<evidence type="ECO:0000313" key="8">
    <source>
        <dbReference type="EMBL" id="QFR50013.1"/>
    </source>
</evidence>
<dbReference type="EMBL" id="CP043617">
    <property type="protein sequence ID" value="QFR50013.1"/>
    <property type="molecule type" value="Genomic_DNA"/>
</dbReference>
<dbReference type="PANTHER" id="PTHR33452">
    <property type="entry name" value="OXIDOREDUCTASE CATD-RELATED"/>
    <property type="match status" value="1"/>
</dbReference>
<evidence type="ECO:0000256" key="7">
    <source>
        <dbReference type="SAM" id="Phobius"/>
    </source>
</evidence>
<keyword evidence="6 7" id="KW-0472">Membrane</keyword>
<keyword evidence="5 7" id="KW-1133">Transmembrane helix</keyword>
<dbReference type="Pfam" id="PF07681">
    <property type="entry name" value="DoxX"/>
    <property type="match status" value="1"/>
</dbReference>
<evidence type="ECO:0000256" key="6">
    <source>
        <dbReference type="ARBA" id="ARBA00023136"/>
    </source>
</evidence>
<evidence type="ECO:0000313" key="9">
    <source>
        <dbReference type="Proteomes" id="UP000326944"/>
    </source>
</evidence>
<dbReference type="GO" id="GO:0005886">
    <property type="term" value="C:plasma membrane"/>
    <property type="evidence" value="ECO:0007669"/>
    <property type="project" value="UniProtKB-SubCell"/>
</dbReference>
<evidence type="ECO:0000256" key="5">
    <source>
        <dbReference type="ARBA" id="ARBA00022989"/>
    </source>
</evidence>
<proteinExistence type="inferred from homology"/>
<dbReference type="InterPro" id="IPR032808">
    <property type="entry name" value="DoxX"/>
</dbReference>
<feature type="transmembrane region" description="Helical" evidence="7">
    <location>
        <begin position="74"/>
        <end position="93"/>
    </location>
</feature>
<name>A0A5P8P2P3_9BACT</name>
<protein>
    <submittedName>
        <fullName evidence="8">DoxX family protein</fullName>
    </submittedName>
</protein>
<evidence type="ECO:0000256" key="3">
    <source>
        <dbReference type="ARBA" id="ARBA00022475"/>
    </source>
</evidence>
<evidence type="ECO:0000256" key="4">
    <source>
        <dbReference type="ARBA" id="ARBA00022692"/>
    </source>
</evidence>
<dbReference type="AlphaFoldDB" id="A0A5P8P2P3"/>
<feature type="transmembrane region" description="Helical" evidence="7">
    <location>
        <begin position="105"/>
        <end position="126"/>
    </location>
</feature>
<dbReference type="OrthoDB" id="280866at2"/>
<comment type="similarity">
    <text evidence="2">Belongs to the DoxX family.</text>
</comment>
<evidence type="ECO:0000256" key="1">
    <source>
        <dbReference type="ARBA" id="ARBA00004651"/>
    </source>
</evidence>
<sequence>MFHSPDIAKLILRISVGVLMLFHGFEKIINGISGVRYLTTNAGLPEFFAYGVFVGELVFPVLIILGLYARVASLGLAFTMLMAIFLAHGSSLFELGKHGAPVIELPLLYLLMSIVIFLLGSGKYAVNSK</sequence>
<accession>A0A5P8P2P3</accession>
<dbReference type="InterPro" id="IPR051907">
    <property type="entry name" value="DoxX-like_oxidoreductase"/>
</dbReference>
<keyword evidence="4 7" id="KW-0812">Transmembrane</keyword>
<dbReference type="KEGG" id="sulg:FJR48_09865"/>
<gene>
    <name evidence="8" type="ORF">FJR48_09865</name>
</gene>
<keyword evidence="9" id="KW-1185">Reference proteome</keyword>
<dbReference type="Proteomes" id="UP000326944">
    <property type="component" value="Chromosome"/>
</dbReference>
<organism evidence="8 9">
    <name type="scientific">Sulfurimonas lithotrophica</name>
    <dbReference type="NCBI Taxonomy" id="2590022"/>
    <lineage>
        <taxon>Bacteria</taxon>
        <taxon>Pseudomonadati</taxon>
        <taxon>Campylobacterota</taxon>
        <taxon>Epsilonproteobacteria</taxon>
        <taxon>Campylobacterales</taxon>
        <taxon>Sulfurimonadaceae</taxon>
        <taxon>Sulfurimonas</taxon>
    </lineage>
</organism>
<dbReference type="RefSeq" id="WP_152307961.1">
    <property type="nucleotide sequence ID" value="NZ_CP043617.1"/>
</dbReference>
<comment type="subcellular location">
    <subcellularLocation>
        <location evidence="1">Cell membrane</location>
        <topology evidence="1">Multi-pass membrane protein</topology>
    </subcellularLocation>
</comment>
<feature type="transmembrane region" description="Helical" evidence="7">
    <location>
        <begin position="47"/>
        <end position="67"/>
    </location>
</feature>
<dbReference type="PANTHER" id="PTHR33452:SF1">
    <property type="entry name" value="INNER MEMBRANE PROTEIN YPHA-RELATED"/>
    <property type="match status" value="1"/>
</dbReference>
<keyword evidence="3" id="KW-1003">Cell membrane</keyword>